<proteinExistence type="predicted"/>
<evidence type="ECO:0000313" key="3">
    <source>
        <dbReference type="Proteomes" id="UP000572680"/>
    </source>
</evidence>
<organism evidence="2 3">
    <name type="scientific">Actinomadura namibiensis</name>
    <dbReference type="NCBI Taxonomy" id="182080"/>
    <lineage>
        <taxon>Bacteria</taxon>
        <taxon>Bacillati</taxon>
        <taxon>Actinomycetota</taxon>
        <taxon>Actinomycetes</taxon>
        <taxon>Streptosporangiales</taxon>
        <taxon>Thermomonosporaceae</taxon>
        <taxon>Actinomadura</taxon>
    </lineage>
</organism>
<dbReference type="RefSeq" id="WP_182847620.1">
    <property type="nucleotide sequence ID" value="NZ_BAAALP010000145.1"/>
</dbReference>
<evidence type="ECO:0000256" key="1">
    <source>
        <dbReference type="SAM" id="MobiDB-lite"/>
    </source>
</evidence>
<dbReference type="AlphaFoldDB" id="A0A7W3QQF1"/>
<name>A0A7W3QQF1_ACTNM</name>
<reference evidence="2 3" key="1">
    <citation type="submission" date="2020-08" db="EMBL/GenBank/DDBJ databases">
        <title>Genomic Encyclopedia of Type Strains, Phase IV (KMG-IV): sequencing the most valuable type-strain genomes for metagenomic binning, comparative biology and taxonomic classification.</title>
        <authorList>
            <person name="Goeker M."/>
        </authorList>
    </citation>
    <scope>NUCLEOTIDE SEQUENCE [LARGE SCALE GENOMIC DNA]</scope>
    <source>
        <strain evidence="2 3">DSM 44197</strain>
    </source>
</reference>
<accession>A0A7W3QQF1</accession>
<keyword evidence="3" id="KW-1185">Reference proteome</keyword>
<gene>
    <name evidence="2" type="ORF">HNR61_007321</name>
</gene>
<dbReference type="EMBL" id="JACJIA010000012">
    <property type="protein sequence ID" value="MBA8955645.1"/>
    <property type="molecule type" value="Genomic_DNA"/>
</dbReference>
<feature type="region of interest" description="Disordered" evidence="1">
    <location>
        <begin position="1"/>
        <end position="21"/>
    </location>
</feature>
<dbReference type="Proteomes" id="UP000572680">
    <property type="component" value="Unassembled WGS sequence"/>
</dbReference>
<protein>
    <submittedName>
        <fullName evidence="2">Uncharacterized protein</fullName>
    </submittedName>
</protein>
<sequence length="94" mass="10417">MRSSIVRSTTQTDAKKVITHQVRGSDQEQGYIQFGEAHKGVRIFGGVVVSWVPELGEDDAWIRFSDHGIRMLQHKNGQAVSANVPCASLNDRPL</sequence>
<comment type="caution">
    <text evidence="2">The sequence shown here is derived from an EMBL/GenBank/DDBJ whole genome shotgun (WGS) entry which is preliminary data.</text>
</comment>
<evidence type="ECO:0000313" key="2">
    <source>
        <dbReference type="EMBL" id="MBA8955645.1"/>
    </source>
</evidence>
<feature type="compositionally biased region" description="Polar residues" evidence="1">
    <location>
        <begin position="1"/>
        <end position="12"/>
    </location>
</feature>